<dbReference type="Pfam" id="PF02437">
    <property type="entry name" value="Ski_Sno_DHD"/>
    <property type="match status" value="1"/>
</dbReference>
<dbReference type="AlphaFoldDB" id="A0AAN8PFC3"/>
<evidence type="ECO:0000259" key="2">
    <source>
        <dbReference type="SMART" id="SM01046"/>
    </source>
</evidence>
<dbReference type="PANTHER" id="PTHR10005">
    <property type="entry name" value="SKI ONCOGENE-RELATED"/>
    <property type="match status" value="1"/>
</dbReference>
<name>A0AAN8PFC3_PATCE</name>
<dbReference type="Pfam" id="PF08782">
    <property type="entry name" value="c-SKI_SMAD_bind"/>
    <property type="match status" value="1"/>
</dbReference>
<dbReference type="SUPFAM" id="SSF46955">
    <property type="entry name" value="Putative DNA-binding domain"/>
    <property type="match status" value="1"/>
</dbReference>
<reference evidence="3 4" key="1">
    <citation type="submission" date="2024-01" db="EMBL/GenBank/DDBJ databases">
        <title>The genome of the rayed Mediterranean limpet Patella caerulea (Linnaeus, 1758).</title>
        <authorList>
            <person name="Anh-Thu Weber A."/>
            <person name="Halstead-Nussloch G."/>
        </authorList>
    </citation>
    <scope>NUCLEOTIDE SEQUENCE [LARGE SCALE GENOMIC DNA]</scope>
    <source>
        <strain evidence="3">AATW-2023a</strain>
        <tissue evidence="3">Whole specimen</tissue>
    </source>
</reference>
<dbReference type="CDD" id="cd21079">
    <property type="entry name" value="DHD_Ski_Sno"/>
    <property type="match status" value="1"/>
</dbReference>
<dbReference type="GO" id="GO:0005667">
    <property type="term" value="C:transcription regulator complex"/>
    <property type="evidence" value="ECO:0007669"/>
    <property type="project" value="TreeGrafter"/>
</dbReference>
<dbReference type="GO" id="GO:0005634">
    <property type="term" value="C:nucleus"/>
    <property type="evidence" value="ECO:0007669"/>
    <property type="project" value="TreeGrafter"/>
</dbReference>
<dbReference type="EMBL" id="JAZGQO010000010">
    <property type="protein sequence ID" value="KAK6177657.1"/>
    <property type="molecule type" value="Genomic_DNA"/>
</dbReference>
<evidence type="ECO:0000256" key="1">
    <source>
        <dbReference type="ARBA" id="ARBA00009513"/>
    </source>
</evidence>
<comment type="caution">
    <text evidence="3">The sequence shown here is derived from an EMBL/GenBank/DDBJ whole genome shotgun (WGS) entry which is preliminary data.</text>
</comment>
<dbReference type="GO" id="GO:0000978">
    <property type="term" value="F:RNA polymerase II cis-regulatory region sequence-specific DNA binding"/>
    <property type="evidence" value="ECO:0007669"/>
    <property type="project" value="TreeGrafter"/>
</dbReference>
<sequence length="318" mass="35802">MDEGVPQTLNPHLQRVLKSYQTAAIRSLSGPSGYSIISDLSKMSAGDIEEYRKAMASVKKIPTDKGMDYDPFLAPPPFPIQQMPVFTPVDTSRSDKSETILEGETIACFMVGGEKRLCLPQILNTVLRDFTLQQINTVCDELHIFCSRCNHEQLETLKLTAILPFTAPSCGLITKTDAERLCNALLHGSPEKYSDPPSPNSFKVYHECFGKCKGIFHPELYVEPDAKCIQCVDCNGLFSPSKFVCHSHKALENRTCHWGFDSANWRAYLLLAKYQEGREKLQEAMEHMKARFDPGNKFKRKQVGEEFLLTTITPCMHA</sequence>
<keyword evidence="4" id="KW-1185">Reference proteome</keyword>
<dbReference type="SMART" id="SM01046">
    <property type="entry name" value="c-SKI_SMAD_bind"/>
    <property type="match status" value="1"/>
</dbReference>
<dbReference type="InterPro" id="IPR023216">
    <property type="entry name" value="Tscrpt_reg_SKI_SnoN"/>
</dbReference>
<dbReference type="Gene3D" id="3.10.390.10">
    <property type="entry name" value="SAND domain-like"/>
    <property type="match status" value="1"/>
</dbReference>
<dbReference type="InterPro" id="IPR010919">
    <property type="entry name" value="SAND-like_dom_sf"/>
</dbReference>
<dbReference type="InterPro" id="IPR009061">
    <property type="entry name" value="DNA-bd_dom_put_sf"/>
</dbReference>
<dbReference type="InterPro" id="IPR014890">
    <property type="entry name" value="c-SKI_SMAD4-bd_dom"/>
</dbReference>
<evidence type="ECO:0000313" key="4">
    <source>
        <dbReference type="Proteomes" id="UP001347796"/>
    </source>
</evidence>
<dbReference type="GO" id="GO:0046332">
    <property type="term" value="F:SMAD binding"/>
    <property type="evidence" value="ECO:0007669"/>
    <property type="project" value="InterPro"/>
</dbReference>
<dbReference type="GO" id="GO:0000981">
    <property type="term" value="F:DNA-binding transcription factor activity, RNA polymerase II-specific"/>
    <property type="evidence" value="ECO:0007669"/>
    <property type="project" value="TreeGrafter"/>
</dbReference>
<dbReference type="SUPFAM" id="SSF63763">
    <property type="entry name" value="SAND domain-like"/>
    <property type="match status" value="1"/>
</dbReference>
<evidence type="ECO:0000313" key="3">
    <source>
        <dbReference type="EMBL" id="KAK6177657.1"/>
    </source>
</evidence>
<dbReference type="InterPro" id="IPR037000">
    <property type="entry name" value="Ski_DNA-bd_sf"/>
</dbReference>
<organism evidence="3 4">
    <name type="scientific">Patella caerulea</name>
    <name type="common">Rayed Mediterranean limpet</name>
    <dbReference type="NCBI Taxonomy" id="87958"/>
    <lineage>
        <taxon>Eukaryota</taxon>
        <taxon>Metazoa</taxon>
        <taxon>Spiralia</taxon>
        <taxon>Lophotrochozoa</taxon>
        <taxon>Mollusca</taxon>
        <taxon>Gastropoda</taxon>
        <taxon>Patellogastropoda</taxon>
        <taxon>Patelloidea</taxon>
        <taxon>Patellidae</taxon>
        <taxon>Patella</taxon>
    </lineage>
</organism>
<dbReference type="Proteomes" id="UP001347796">
    <property type="component" value="Unassembled WGS sequence"/>
</dbReference>
<accession>A0AAN8PFC3</accession>
<dbReference type="GO" id="GO:0005737">
    <property type="term" value="C:cytoplasm"/>
    <property type="evidence" value="ECO:0007669"/>
    <property type="project" value="TreeGrafter"/>
</dbReference>
<dbReference type="GO" id="GO:0030514">
    <property type="term" value="P:negative regulation of BMP signaling pathway"/>
    <property type="evidence" value="ECO:0007669"/>
    <property type="project" value="TreeGrafter"/>
</dbReference>
<proteinExistence type="inferred from homology"/>
<dbReference type="Gene3D" id="3.10.260.20">
    <property type="entry name" value="Ski"/>
    <property type="match status" value="1"/>
</dbReference>
<dbReference type="FunFam" id="3.10.390.10:FF:000002">
    <property type="entry name" value="Putative ski oncogene"/>
    <property type="match status" value="1"/>
</dbReference>
<dbReference type="PANTHER" id="PTHR10005:SF25">
    <property type="entry name" value="SNO ONCOGENE, ISOFORM B"/>
    <property type="match status" value="1"/>
</dbReference>
<dbReference type="InterPro" id="IPR003380">
    <property type="entry name" value="SKI/SNO/DAC"/>
</dbReference>
<comment type="similarity">
    <text evidence="1">Belongs to the SKI family.</text>
</comment>
<gene>
    <name evidence="3" type="ORF">SNE40_015714</name>
</gene>
<dbReference type="FunFam" id="3.10.260.20:FF:000002">
    <property type="entry name" value="SKI-like oncogene a"/>
    <property type="match status" value="1"/>
</dbReference>
<protein>
    <recommendedName>
        <fullName evidence="2">c-SKI SMAD4-binding domain-containing protein</fullName>
    </recommendedName>
</protein>
<feature type="domain" description="c-SKI SMAD4-binding" evidence="2">
    <location>
        <begin position="201"/>
        <end position="293"/>
    </location>
</feature>